<reference evidence="1 2" key="1">
    <citation type="submission" date="2020-04" db="EMBL/GenBank/DDBJ databases">
        <title>Plant Genome Project.</title>
        <authorList>
            <person name="Zhang R.-G."/>
        </authorList>
    </citation>
    <scope>NUCLEOTIDE SEQUENCE [LARGE SCALE GENOMIC DNA]</scope>
    <source>
        <strain evidence="1">YNK0</strain>
        <tissue evidence="1">Leaf</tissue>
    </source>
</reference>
<dbReference type="OrthoDB" id="77878at2759"/>
<evidence type="ECO:0008006" key="3">
    <source>
        <dbReference type="Google" id="ProtNLM"/>
    </source>
</evidence>
<dbReference type="AlphaFoldDB" id="A0A834YEH0"/>
<dbReference type="EMBL" id="JABCRI010000024">
    <property type="protein sequence ID" value="KAF8377919.1"/>
    <property type="molecule type" value="Genomic_DNA"/>
</dbReference>
<organism evidence="1 2">
    <name type="scientific">Tetracentron sinense</name>
    <name type="common">Spur-leaf</name>
    <dbReference type="NCBI Taxonomy" id="13715"/>
    <lineage>
        <taxon>Eukaryota</taxon>
        <taxon>Viridiplantae</taxon>
        <taxon>Streptophyta</taxon>
        <taxon>Embryophyta</taxon>
        <taxon>Tracheophyta</taxon>
        <taxon>Spermatophyta</taxon>
        <taxon>Magnoliopsida</taxon>
        <taxon>Trochodendrales</taxon>
        <taxon>Trochodendraceae</taxon>
        <taxon>Tetracentron</taxon>
    </lineage>
</organism>
<dbReference type="PANTHER" id="PTHR12265:SF11">
    <property type="entry name" value="ALPHA_BETA-HYDROLASES SUPERFAMILY PROTEIN"/>
    <property type="match status" value="1"/>
</dbReference>
<name>A0A834YEH0_TETSI</name>
<proteinExistence type="predicted"/>
<dbReference type="Pfam" id="PF05705">
    <property type="entry name" value="DUF829"/>
    <property type="match status" value="1"/>
</dbReference>
<dbReference type="PANTHER" id="PTHR12265">
    <property type="entry name" value="TRANSMEMBRANE PROTEIN 53"/>
    <property type="match status" value="1"/>
</dbReference>
<dbReference type="Proteomes" id="UP000655225">
    <property type="component" value="Unassembled WGS sequence"/>
</dbReference>
<evidence type="ECO:0000313" key="2">
    <source>
        <dbReference type="Proteomes" id="UP000655225"/>
    </source>
</evidence>
<dbReference type="InterPro" id="IPR029058">
    <property type="entry name" value="AB_hydrolase_fold"/>
</dbReference>
<dbReference type="SUPFAM" id="SSF53474">
    <property type="entry name" value="alpha/beta-Hydrolases"/>
    <property type="match status" value="1"/>
</dbReference>
<comment type="caution">
    <text evidence="1">The sequence shown here is derived from an EMBL/GenBank/DDBJ whole genome shotgun (WGS) entry which is preliminary data.</text>
</comment>
<gene>
    <name evidence="1" type="ORF">HHK36_031307</name>
</gene>
<sequence length="425" mass="47733">MEASVRVFNSSNLNRHILSRHSLKFPPKIHYSTLSNSSRNYENPVSAIACAPSNRDNLVLRNRYCNCNLVRSSSFAVSRSSFPSPSSNPLGFLLSLSSSQILNSHVSDERFDRVASDPDERFFAWNRAPAGINGGDLGVLGERGPVLTVVLLGWLGAKQKHLQRYVDLYTSRGIHAVTFVVPVRDVLGFDLGRRVEKRISELTQELVSWLSETEEDGKKRSLLFHTFSNTGWLSYGAILDNLQRRGDFVDKIKGCVIDSGGDPEINPQVWAAGFSAAFLKKHSSSAYPSVEVIEGNEVESQKGVSKMQEKKLPMIETVLLSALQKFFSVILKLPDVNRRLTKIISSLSNNQPPCPQMYLYSTADKVIPFQSVELFIQEQKRTGRKVWSYNFGSSPHVDHYRSFPRIYSAQLHKFLKECVATVSQK</sequence>
<protein>
    <recommendedName>
        <fullName evidence="3">Transmembrane protein 53</fullName>
    </recommendedName>
</protein>
<dbReference type="InterPro" id="IPR008547">
    <property type="entry name" value="DUF829_TMEM53"/>
</dbReference>
<dbReference type="OMA" id="VECLFWR"/>
<evidence type="ECO:0000313" key="1">
    <source>
        <dbReference type="EMBL" id="KAF8377919.1"/>
    </source>
</evidence>
<accession>A0A834YEH0</accession>
<keyword evidence="2" id="KW-1185">Reference proteome</keyword>